<evidence type="ECO:0000313" key="12">
    <source>
        <dbReference type="EMBL" id="RKP01405.1"/>
    </source>
</evidence>
<comment type="subcellular location">
    <subcellularLocation>
        <location evidence="1">Mitochondrion membrane</location>
        <topology evidence="1">Multi-pass membrane protein</topology>
    </subcellularLocation>
</comment>
<evidence type="ECO:0000256" key="1">
    <source>
        <dbReference type="ARBA" id="ARBA00004225"/>
    </source>
</evidence>
<dbReference type="EMBL" id="ML014173">
    <property type="protein sequence ID" value="RKP01405.1"/>
    <property type="molecule type" value="Genomic_DNA"/>
</dbReference>
<dbReference type="Pfam" id="PF00153">
    <property type="entry name" value="Mito_carr"/>
    <property type="match status" value="2"/>
</dbReference>
<keyword evidence="6 11" id="KW-1133">Transmembrane helix</keyword>
<evidence type="ECO:0000256" key="4">
    <source>
        <dbReference type="ARBA" id="ARBA00022692"/>
    </source>
</evidence>
<dbReference type="GO" id="GO:0022857">
    <property type="term" value="F:transmembrane transporter activity"/>
    <property type="evidence" value="ECO:0007669"/>
    <property type="project" value="TreeGrafter"/>
</dbReference>
<dbReference type="PANTHER" id="PTHR45624:SF9">
    <property type="entry name" value="CARRIER PROTEIN, PUTATIVE (AFU_ORTHOLOGUE AFUA_4G06390)-RELATED"/>
    <property type="match status" value="1"/>
</dbReference>
<dbReference type="AlphaFoldDB" id="A0A4P9X833"/>
<sequence>ENRRAIAATAAALVTVSMGFPLDSIKVRTQAYYYPSMAACIRQTYAQEGVAGFFRGIGPPLLTVSSMKTIAFSVYADAREFCHARLHFARDVNSHLGASAFLGGAVSGVATSFIAAPFEFVKIQRILATRMTETTTTASASAANITLALGIFGVWRGLSIHLVRDFFGCGLYFSAYEAVKRVAVVAPVTHPWVHVLGGALCGFTSWLVIFPVDSVCTQYRKRVL</sequence>
<feature type="transmembrane region" description="Helical" evidence="11">
    <location>
        <begin position="96"/>
        <end position="116"/>
    </location>
</feature>
<keyword evidence="3 10" id="KW-0813">Transport</keyword>
<keyword evidence="8 9" id="KW-0472">Membrane</keyword>
<evidence type="ECO:0000256" key="9">
    <source>
        <dbReference type="PROSITE-ProRule" id="PRU00282"/>
    </source>
</evidence>
<reference evidence="13" key="1">
    <citation type="journal article" date="2018" name="Nat. Microbiol.">
        <title>Leveraging single-cell genomics to expand the fungal tree of life.</title>
        <authorList>
            <person name="Ahrendt S.R."/>
            <person name="Quandt C.A."/>
            <person name="Ciobanu D."/>
            <person name="Clum A."/>
            <person name="Salamov A."/>
            <person name="Andreopoulos B."/>
            <person name="Cheng J.F."/>
            <person name="Woyke T."/>
            <person name="Pelin A."/>
            <person name="Henrissat B."/>
            <person name="Reynolds N.K."/>
            <person name="Benny G.L."/>
            <person name="Smith M.E."/>
            <person name="James T.Y."/>
            <person name="Grigoriev I.V."/>
        </authorList>
    </citation>
    <scope>NUCLEOTIDE SEQUENCE [LARGE SCALE GENOMIC DNA]</scope>
    <source>
        <strain evidence="13">ATCC 52028</strain>
    </source>
</reference>
<feature type="transmembrane region" description="Helical" evidence="11">
    <location>
        <begin position="192"/>
        <end position="212"/>
    </location>
</feature>
<dbReference type="OrthoDB" id="2382881at2759"/>
<protein>
    <recommendedName>
        <fullName evidence="14">Mitochondrial carrier</fullName>
    </recommendedName>
</protein>
<keyword evidence="13" id="KW-1185">Reference proteome</keyword>
<feature type="repeat" description="Solcar" evidence="9">
    <location>
        <begin position="3"/>
        <end position="81"/>
    </location>
</feature>
<feature type="non-terminal residue" evidence="12">
    <location>
        <position position="1"/>
    </location>
</feature>
<keyword evidence="5" id="KW-0677">Repeat</keyword>
<accession>A0A4P9X833</accession>
<evidence type="ECO:0000256" key="11">
    <source>
        <dbReference type="SAM" id="Phobius"/>
    </source>
</evidence>
<evidence type="ECO:0000256" key="7">
    <source>
        <dbReference type="ARBA" id="ARBA00023128"/>
    </source>
</evidence>
<feature type="non-terminal residue" evidence="12">
    <location>
        <position position="224"/>
    </location>
</feature>
<evidence type="ECO:0000256" key="2">
    <source>
        <dbReference type="ARBA" id="ARBA00006375"/>
    </source>
</evidence>
<evidence type="ECO:0008006" key="14">
    <source>
        <dbReference type="Google" id="ProtNLM"/>
    </source>
</evidence>
<evidence type="ECO:0000256" key="3">
    <source>
        <dbReference type="ARBA" id="ARBA00022448"/>
    </source>
</evidence>
<keyword evidence="4 9" id="KW-0812">Transmembrane</keyword>
<evidence type="ECO:0000313" key="13">
    <source>
        <dbReference type="Proteomes" id="UP000274922"/>
    </source>
</evidence>
<dbReference type="Proteomes" id="UP000274922">
    <property type="component" value="Unassembled WGS sequence"/>
</dbReference>
<dbReference type="InterPro" id="IPR018108">
    <property type="entry name" value="MCP_transmembrane"/>
</dbReference>
<dbReference type="PANTHER" id="PTHR45624">
    <property type="entry name" value="MITOCHONDRIAL BASIC AMINO ACIDS TRANSPORTER-RELATED"/>
    <property type="match status" value="1"/>
</dbReference>
<dbReference type="InterPro" id="IPR050567">
    <property type="entry name" value="Mitochondrial_Carrier"/>
</dbReference>
<dbReference type="InterPro" id="IPR023395">
    <property type="entry name" value="MCP_dom_sf"/>
</dbReference>
<feature type="transmembrane region" description="Helical" evidence="11">
    <location>
        <begin position="137"/>
        <end position="158"/>
    </location>
</feature>
<dbReference type="GO" id="GO:0031966">
    <property type="term" value="C:mitochondrial membrane"/>
    <property type="evidence" value="ECO:0007669"/>
    <property type="project" value="UniProtKB-SubCell"/>
</dbReference>
<evidence type="ECO:0000256" key="10">
    <source>
        <dbReference type="RuleBase" id="RU000488"/>
    </source>
</evidence>
<evidence type="ECO:0000256" key="6">
    <source>
        <dbReference type="ARBA" id="ARBA00022989"/>
    </source>
</evidence>
<organism evidence="12 13">
    <name type="scientific">Caulochytrium protostelioides</name>
    <dbReference type="NCBI Taxonomy" id="1555241"/>
    <lineage>
        <taxon>Eukaryota</taxon>
        <taxon>Fungi</taxon>
        <taxon>Fungi incertae sedis</taxon>
        <taxon>Chytridiomycota</taxon>
        <taxon>Chytridiomycota incertae sedis</taxon>
        <taxon>Chytridiomycetes</taxon>
        <taxon>Caulochytriales</taxon>
        <taxon>Caulochytriaceae</taxon>
        <taxon>Caulochytrium</taxon>
    </lineage>
</organism>
<keyword evidence="7" id="KW-0496">Mitochondrion</keyword>
<feature type="repeat" description="Solcar" evidence="9">
    <location>
        <begin position="95"/>
        <end position="182"/>
    </location>
</feature>
<evidence type="ECO:0000256" key="5">
    <source>
        <dbReference type="ARBA" id="ARBA00022737"/>
    </source>
</evidence>
<comment type="similarity">
    <text evidence="2 10">Belongs to the mitochondrial carrier (TC 2.A.29) family.</text>
</comment>
<dbReference type="SUPFAM" id="SSF103506">
    <property type="entry name" value="Mitochondrial carrier"/>
    <property type="match status" value="1"/>
</dbReference>
<proteinExistence type="inferred from homology"/>
<dbReference type="STRING" id="1555241.A0A4P9X833"/>
<gene>
    <name evidence="12" type="ORF">CXG81DRAFT_4964</name>
</gene>
<name>A0A4P9X833_9FUNG</name>
<dbReference type="PROSITE" id="PS50920">
    <property type="entry name" value="SOLCAR"/>
    <property type="match status" value="2"/>
</dbReference>
<dbReference type="Gene3D" id="1.50.40.10">
    <property type="entry name" value="Mitochondrial carrier domain"/>
    <property type="match status" value="1"/>
</dbReference>
<evidence type="ECO:0000256" key="8">
    <source>
        <dbReference type="ARBA" id="ARBA00023136"/>
    </source>
</evidence>